<reference evidence="2" key="1">
    <citation type="journal article" date="2022" name="bioRxiv">
        <title>Sequencing and chromosome-scale assembly of the giantPleurodeles waltlgenome.</title>
        <authorList>
            <person name="Brown T."/>
            <person name="Elewa A."/>
            <person name="Iarovenko S."/>
            <person name="Subramanian E."/>
            <person name="Araus A.J."/>
            <person name="Petzold A."/>
            <person name="Susuki M."/>
            <person name="Suzuki K.-i.T."/>
            <person name="Hayashi T."/>
            <person name="Toyoda A."/>
            <person name="Oliveira C."/>
            <person name="Osipova E."/>
            <person name="Leigh N.D."/>
            <person name="Simon A."/>
            <person name="Yun M.H."/>
        </authorList>
    </citation>
    <scope>NUCLEOTIDE SEQUENCE</scope>
    <source>
        <strain evidence="2">20211129_DDA</strain>
        <tissue evidence="2">Liver</tissue>
    </source>
</reference>
<name>A0AAV7U544_PLEWA</name>
<feature type="compositionally biased region" description="Low complexity" evidence="1">
    <location>
        <begin position="25"/>
        <end position="34"/>
    </location>
</feature>
<feature type="region of interest" description="Disordered" evidence="1">
    <location>
        <begin position="1"/>
        <end position="73"/>
    </location>
</feature>
<evidence type="ECO:0000313" key="2">
    <source>
        <dbReference type="EMBL" id="KAJ1183935.1"/>
    </source>
</evidence>
<accession>A0AAV7U544</accession>
<proteinExistence type="predicted"/>
<protein>
    <submittedName>
        <fullName evidence="2">Uncharacterized protein</fullName>
    </submittedName>
</protein>
<dbReference type="Proteomes" id="UP001066276">
    <property type="component" value="Chromosome 3_1"/>
</dbReference>
<keyword evidence="3" id="KW-1185">Reference proteome</keyword>
<evidence type="ECO:0000313" key="3">
    <source>
        <dbReference type="Proteomes" id="UP001066276"/>
    </source>
</evidence>
<gene>
    <name evidence="2" type="ORF">NDU88_000745</name>
</gene>
<comment type="caution">
    <text evidence="2">The sequence shown here is derived from an EMBL/GenBank/DDBJ whole genome shotgun (WGS) entry which is preliminary data.</text>
</comment>
<dbReference type="AlphaFoldDB" id="A0AAV7U544"/>
<evidence type="ECO:0000256" key="1">
    <source>
        <dbReference type="SAM" id="MobiDB-lite"/>
    </source>
</evidence>
<organism evidence="2 3">
    <name type="scientific">Pleurodeles waltl</name>
    <name type="common">Iberian ribbed newt</name>
    <dbReference type="NCBI Taxonomy" id="8319"/>
    <lineage>
        <taxon>Eukaryota</taxon>
        <taxon>Metazoa</taxon>
        <taxon>Chordata</taxon>
        <taxon>Craniata</taxon>
        <taxon>Vertebrata</taxon>
        <taxon>Euteleostomi</taxon>
        <taxon>Amphibia</taxon>
        <taxon>Batrachia</taxon>
        <taxon>Caudata</taxon>
        <taxon>Salamandroidea</taxon>
        <taxon>Salamandridae</taxon>
        <taxon>Pleurodelinae</taxon>
        <taxon>Pleurodeles</taxon>
    </lineage>
</organism>
<dbReference type="EMBL" id="JANPWB010000005">
    <property type="protein sequence ID" value="KAJ1183935.1"/>
    <property type="molecule type" value="Genomic_DNA"/>
</dbReference>
<sequence length="73" mass="7976">MSSREPAGPSSYLQSGLRRPTLVRAAPASSSHAPSRYHGVPLGRLHAITRIHSDPDGLERTVAAPEARRRRPR</sequence>